<dbReference type="EMBL" id="MHUW01000004">
    <property type="protein sequence ID" value="OHA84233.1"/>
    <property type="molecule type" value="Genomic_DNA"/>
</dbReference>
<reference evidence="2 3" key="1">
    <citation type="journal article" date="2016" name="Nat. Commun.">
        <title>Thousands of microbial genomes shed light on interconnected biogeochemical processes in an aquifer system.</title>
        <authorList>
            <person name="Anantharaman K."/>
            <person name="Brown C.T."/>
            <person name="Hug L.A."/>
            <person name="Sharon I."/>
            <person name="Castelle C.J."/>
            <person name="Probst A.J."/>
            <person name="Thomas B.C."/>
            <person name="Singh A."/>
            <person name="Wilkins M.J."/>
            <person name="Karaoz U."/>
            <person name="Brodie E.L."/>
            <person name="Williams K.H."/>
            <person name="Hubbard S.S."/>
            <person name="Banfield J.F."/>
        </authorList>
    </citation>
    <scope>NUCLEOTIDE SEQUENCE [LARGE SCALE GENOMIC DNA]</scope>
</reference>
<dbReference type="STRING" id="1802727.A2937_00340"/>
<evidence type="ECO:0000313" key="2">
    <source>
        <dbReference type="EMBL" id="OHA84233.1"/>
    </source>
</evidence>
<sequence length="369" mass="40558">MRSARFITLFIFALLSPFFVLAQTTTTAEQPQSDLEIQLNQLMNERNGLIPTPEAIRSNALRDNLKVTTIPKNPAPGESVRVTIESFLSDLNKATISWSLNGNVVERGAGKTTFSFKNGASGQTTRLVISITTNEGERFTKEIVMNPVGVTILWEADTYTPPFYKGKALMAPQARIRAIAIPDNVGTRNALDAGNLVYVWKKDGSAIPEASGYGKNSFSFLGPKPYGKASVSVQVSSVNDTLKSELRLDEIPLNNPFILFYEDHPLLGAWYNRSLGSDLTLAKKEFSISAEPYFFSNETSEISTISYNWSLNGKTVTNPGRGITLRNETGEQGDSAITLAMRGLKQTFQSASRPIMVHFMSEESSSPTF</sequence>
<feature type="chain" id="PRO_5009584414" description="Ig-like domain-containing protein" evidence="1">
    <location>
        <begin position="23"/>
        <end position="369"/>
    </location>
</feature>
<name>A0A1G2SGQ2_9BACT</name>
<comment type="caution">
    <text evidence="2">The sequence shown here is derived from an EMBL/GenBank/DDBJ whole genome shotgun (WGS) entry which is preliminary data.</text>
</comment>
<keyword evidence="1" id="KW-0732">Signal</keyword>
<gene>
    <name evidence="2" type="ORF">A2937_00340</name>
</gene>
<accession>A0A1G2SGQ2</accession>
<dbReference type="AlphaFoldDB" id="A0A1G2SGQ2"/>
<evidence type="ECO:0000256" key="1">
    <source>
        <dbReference type="SAM" id="SignalP"/>
    </source>
</evidence>
<proteinExistence type="predicted"/>
<evidence type="ECO:0008006" key="4">
    <source>
        <dbReference type="Google" id="ProtNLM"/>
    </source>
</evidence>
<protein>
    <recommendedName>
        <fullName evidence="4">Ig-like domain-containing protein</fullName>
    </recommendedName>
</protein>
<dbReference type="Proteomes" id="UP000177987">
    <property type="component" value="Unassembled WGS sequence"/>
</dbReference>
<organism evidence="2 3">
    <name type="scientific">Candidatus Yonathbacteria bacterium RIFCSPLOWO2_01_FULL_47_33b</name>
    <dbReference type="NCBI Taxonomy" id="1802727"/>
    <lineage>
        <taxon>Bacteria</taxon>
        <taxon>Candidatus Yonathiibacteriota</taxon>
    </lineage>
</organism>
<feature type="signal peptide" evidence="1">
    <location>
        <begin position="1"/>
        <end position="22"/>
    </location>
</feature>
<evidence type="ECO:0000313" key="3">
    <source>
        <dbReference type="Proteomes" id="UP000177987"/>
    </source>
</evidence>